<name>X1JLL6_9ZZZZ</name>
<dbReference type="EMBL" id="BARV01000243">
    <property type="protein sequence ID" value="GAH95631.1"/>
    <property type="molecule type" value="Genomic_DNA"/>
</dbReference>
<feature type="non-terminal residue" evidence="5">
    <location>
        <position position="1"/>
    </location>
</feature>
<dbReference type="GO" id="GO:0015074">
    <property type="term" value="P:DNA integration"/>
    <property type="evidence" value="ECO:0007669"/>
    <property type="project" value="InterPro"/>
</dbReference>
<evidence type="ECO:0008006" key="6">
    <source>
        <dbReference type="Google" id="ProtNLM"/>
    </source>
</evidence>
<reference evidence="5" key="1">
    <citation type="journal article" date="2014" name="Front. Microbiol.">
        <title>High frequency of phylogenetically diverse reductive dehalogenase-homologous genes in deep subseafloor sedimentary metagenomes.</title>
        <authorList>
            <person name="Kawai M."/>
            <person name="Futagami T."/>
            <person name="Toyoda A."/>
            <person name="Takaki Y."/>
            <person name="Nishi S."/>
            <person name="Hori S."/>
            <person name="Arai W."/>
            <person name="Tsubouchi T."/>
            <person name="Morono Y."/>
            <person name="Uchiyama I."/>
            <person name="Ito T."/>
            <person name="Fujiyama A."/>
            <person name="Inagaki F."/>
            <person name="Takami H."/>
        </authorList>
    </citation>
    <scope>NUCLEOTIDE SEQUENCE</scope>
    <source>
        <strain evidence="5">Expedition CK06-06</strain>
    </source>
</reference>
<dbReference type="PANTHER" id="PTHR30349:SF92">
    <property type="entry name" value="SITE-SPECIFIC RECOMBINASE"/>
    <property type="match status" value="1"/>
</dbReference>
<dbReference type="InterPro" id="IPR013762">
    <property type="entry name" value="Integrase-like_cat_sf"/>
</dbReference>
<dbReference type="InterPro" id="IPR002104">
    <property type="entry name" value="Integrase_catalytic"/>
</dbReference>
<dbReference type="AlphaFoldDB" id="X1JLL6"/>
<proteinExistence type="predicted"/>
<dbReference type="PROSITE" id="PS51898">
    <property type="entry name" value="TYR_RECOMBINASE"/>
    <property type="match status" value="1"/>
</dbReference>
<dbReference type="InterPro" id="IPR050090">
    <property type="entry name" value="Tyrosine_recombinase_XerCD"/>
</dbReference>
<evidence type="ECO:0000313" key="5">
    <source>
        <dbReference type="EMBL" id="GAH95631.1"/>
    </source>
</evidence>
<organism evidence="5">
    <name type="scientific">marine sediment metagenome</name>
    <dbReference type="NCBI Taxonomy" id="412755"/>
    <lineage>
        <taxon>unclassified sequences</taxon>
        <taxon>metagenomes</taxon>
        <taxon>ecological metagenomes</taxon>
    </lineage>
</organism>
<dbReference type="GO" id="GO:0006310">
    <property type="term" value="P:DNA recombination"/>
    <property type="evidence" value="ECO:0007669"/>
    <property type="project" value="UniProtKB-KW"/>
</dbReference>
<feature type="domain" description="Core-binding (CB)" evidence="4">
    <location>
        <begin position="1"/>
        <end position="35"/>
    </location>
</feature>
<keyword evidence="1" id="KW-0238">DNA-binding</keyword>
<dbReference type="InterPro" id="IPR010998">
    <property type="entry name" value="Integrase_recombinase_N"/>
</dbReference>
<dbReference type="Gene3D" id="1.10.150.130">
    <property type="match status" value="1"/>
</dbReference>
<accession>X1JLL6</accession>
<evidence type="ECO:0000259" key="4">
    <source>
        <dbReference type="PROSITE" id="PS51900"/>
    </source>
</evidence>
<evidence type="ECO:0000256" key="1">
    <source>
        <dbReference type="ARBA" id="ARBA00023125"/>
    </source>
</evidence>
<evidence type="ECO:0000256" key="2">
    <source>
        <dbReference type="ARBA" id="ARBA00023172"/>
    </source>
</evidence>
<dbReference type="SUPFAM" id="SSF56349">
    <property type="entry name" value="DNA breaking-rejoining enzymes"/>
    <property type="match status" value="1"/>
</dbReference>
<gene>
    <name evidence="5" type="ORF">S06H3_01060</name>
</gene>
<evidence type="ECO:0000259" key="3">
    <source>
        <dbReference type="PROSITE" id="PS51898"/>
    </source>
</evidence>
<dbReference type="InterPro" id="IPR011010">
    <property type="entry name" value="DNA_brk_join_enz"/>
</dbReference>
<protein>
    <recommendedName>
        <fullName evidence="6">Tyr recombinase domain-containing protein</fullName>
    </recommendedName>
</protein>
<dbReference type="Gene3D" id="1.10.443.10">
    <property type="entry name" value="Intergrase catalytic core"/>
    <property type="match status" value="1"/>
</dbReference>
<dbReference type="CDD" id="cd00397">
    <property type="entry name" value="DNA_BRE_C"/>
    <property type="match status" value="1"/>
</dbReference>
<dbReference type="Pfam" id="PF00589">
    <property type="entry name" value="Phage_integrase"/>
    <property type="match status" value="1"/>
</dbReference>
<dbReference type="GO" id="GO:0003677">
    <property type="term" value="F:DNA binding"/>
    <property type="evidence" value="ECO:0007669"/>
    <property type="project" value="UniProtKB-KW"/>
</dbReference>
<dbReference type="PROSITE" id="PS51900">
    <property type="entry name" value="CB"/>
    <property type="match status" value="1"/>
</dbReference>
<keyword evidence="2" id="KW-0233">DNA recombination</keyword>
<dbReference type="InterPro" id="IPR044068">
    <property type="entry name" value="CB"/>
</dbReference>
<dbReference type="PANTHER" id="PTHR30349">
    <property type="entry name" value="PHAGE INTEGRASE-RELATED"/>
    <property type="match status" value="1"/>
</dbReference>
<comment type="caution">
    <text evidence="5">The sequence shown here is derived from an EMBL/GenBank/DDBJ whole genome shotgun (WGS) entry which is preliminary data.</text>
</comment>
<feature type="domain" description="Tyr recombinase" evidence="3">
    <location>
        <begin position="63"/>
        <end position="247"/>
    </location>
</feature>
<sequence>YVLRNFIRHRRAGGVESKTLKNELSALSAFYGYLCFEGLVQTNPISPVRKRFLKGYKGGLDDPQRKLISVGEMAKLVNSVLDPRDKAIILLLAKTGVRRGELISMDVDDIDWAKQSIILKPKRKRSNRIVFFDDECARALKRWLKVRGELKPKTEALFVGAGWVRLKRNGVYSLVCKHAQRVGLHDSKSPKLEDHLTPHCFRHWFTTWLRKNGMSREFIQELRGDRRKEAIDIYDHIDRAELRKAYLACIPQLGVA</sequence>